<dbReference type="GO" id="GO:0008233">
    <property type="term" value="F:peptidase activity"/>
    <property type="evidence" value="ECO:0007669"/>
    <property type="project" value="UniProtKB-KW"/>
</dbReference>
<dbReference type="GO" id="GO:0006508">
    <property type="term" value="P:proteolysis"/>
    <property type="evidence" value="ECO:0007669"/>
    <property type="project" value="UniProtKB-KW"/>
</dbReference>
<feature type="domain" description="Clp R" evidence="2">
    <location>
        <begin position="2"/>
        <end position="193"/>
    </location>
</feature>
<dbReference type="InterPro" id="IPR004176">
    <property type="entry name" value="Clp_R_N"/>
</dbReference>
<accession>A0ABW6PTG2</accession>
<reference evidence="3 4" key="1">
    <citation type="submission" date="2024-10" db="EMBL/GenBank/DDBJ databases">
        <title>The Natural Products Discovery Center: Release of the First 8490 Sequenced Strains for Exploring Actinobacteria Biosynthetic Diversity.</title>
        <authorList>
            <person name="Kalkreuter E."/>
            <person name="Kautsar S.A."/>
            <person name="Yang D."/>
            <person name="Bader C.D."/>
            <person name="Teijaro C.N."/>
            <person name="Fluegel L."/>
            <person name="Davis C.M."/>
            <person name="Simpson J.R."/>
            <person name="Lauterbach L."/>
            <person name="Steele A.D."/>
            <person name="Gui C."/>
            <person name="Meng S."/>
            <person name="Li G."/>
            <person name="Viehrig K."/>
            <person name="Ye F."/>
            <person name="Su P."/>
            <person name="Kiefer A.F."/>
            <person name="Nichols A."/>
            <person name="Cepeda A.J."/>
            <person name="Yan W."/>
            <person name="Fan B."/>
            <person name="Jiang Y."/>
            <person name="Adhikari A."/>
            <person name="Zheng C.-J."/>
            <person name="Schuster L."/>
            <person name="Cowan T.M."/>
            <person name="Smanski M.J."/>
            <person name="Chevrette M.G."/>
            <person name="De Carvalho L.P.S."/>
            <person name="Shen B."/>
        </authorList>
    </citation>
    <scope>NUCLEOTIDE SEQUENCE [LARGE SCALE GENOMIC DNA]</scope>
    <source>
        <strain evidence="3 4">NPDC004045</strain>
    </source>
</reference>
<proteinExistence type="predicted"/>
<evidence type="ECO:0000256" key="1">
    <source>
        <dbReference type="PROSITE-ProRule" id="PRU01251"/>
    </source>
</evidence>
<protein>
    <submittedName>
        <fullName evidence="3">Clp protease N-terminal domain-containing protein</fullName>
    </submittedName>
</protein>
<dbReference type="RefSeq" id="WP_387702099.1">
    <property type="nucleotide sequence ID" value="NZ_JBIAMX010000015.1"/>
</dbReference>
<sequence length="193" mass="20661">MFEKFSSVAREAVVVAQEDARQLRSPRIEAGHLLLGVVDRAEPPVRDLMAARGHTPEALREALADRAAAGPLGTDDAAALRSVGIDLDAVRDSVARTFGPDAWDRAEPTPRRGFLGRVKGMNLGHIPFTAEARKSLECALREAIARSEKEIGSAHLVLGVLRAAEPATLGLLGGKDAVRSLRLDLYDLLDQAA</sequence>
<gene>
    <name evidence="3" type="ORF">ACFYTF_22900</name>
</gene>
<keyword evidence="3" id="KW-0378">Hydrolase</keyword>
<keyword evidence="3" id="KW-0645">Protease</keyword>
<dbReference type="Pfam" id="PF02861">
    <property type="entry name" value="Clp_N"/>
    <property type="match status" value="1"/>
</dbReference>
<keyword evidence="1" id="KW-0677">Repeat</keyword>
<evidence type="ECO:0000313" key="3">
    <source>
        <dbReference type="EMBL" id="MFF0545689.1"/>
    </source>
</evidence>
<dbReference type="InterPro" id="IPR036628">
    <property type="entry name" value="Clp_N_dom_sf"/>
</dbReference>
<dbReference type="PROSITE" id="PS51903">
    <property type="entry name" value="CLP_R"/>
    <property type="match status" value="1"/>
</dbReference>
<dbReference type="Proteomes" id="UP001601444">
    <property type="component" value="Unassembled WGS sequence"/>
</dbReference>
<evidence type="ECO:0000259" key="2">
    <source>
        <dbReference type="PROSITE" id="PS51903"/>
    </source>
</evidence>
<dbReference type="EMBL" id="JBIAMX010000015">
    <property type="protein sequence ID" value="MFF0545689.1"/>
    <property type="molecule type" value="Genomic_DNA"/>
</dbReference>
<name>A0ABW6PTG2_9NOCA</name>
<evidence type="ECO:0000313" key="4">
    <source>
        <dbReference type="Proteomes" id="UP001601444"/>
    </source>
</evidence>
<comment type="caution">
    <text evidence="3">The sequence shown here is derived from an EMBL/GenBank/DDBJ whole genome shotgun (WGS) entry which is preliminary data.</text>
</comment>
<dbReference type="SUPFAM" id="SSF81923">
    <property type="entry name" value="Double Clp-N motif"/>
    <property type="match status" value="1"/>
</dbReference>
<dbReference type="Gene3D" id="1.10.1780.10">
    <property type="entry name" value="Clp, N-terminal domain"/>
    <property type="match status" value="2"/>
</dbReference>
<organism evidence="3 4">
    <name type="scientific">Nocardia thailandica</name>
    <dbReference type="NCBI Taxonomy" id="257275"/>
    <lineage>
        <taxon>Bacteria</taxon>
        <taxon>Bacillati</taxon>
        <taxon>Actinomycetota</taxon>
        <taxon>Actinomycetes</taxon>
        <taxon>Mycobacteriales</taxon>
        <taxon>Nocardiaceae</taxon>
        <taxon>Nocardia</taxon>
    </lineage>
</organism>
<keyword evidence="4" id="KW-1185">Reference proteome</keyword>